<organism evidence="17 18">
    <name type="scientific">Petromyzon marinus</name>
    <name type="common">Sea lamprey</name>
    <dbReference type="NCBI Taxonomy" id="7757"/>
    <lineage>
        <taxon>Eukaryota</taxon>
        <taxon>Metazoa</taxon>
        <taxon>Chordata</taxon>
        <taxon>Craniata</taxon>
        <taxon>Vertebrata</taxon>
        <taxon>Cyclostomata</taxon>
        <taxon>Hyperoartia</taxon>
        <taxon>Petromyzontiformes</taxon>
        <taxon>Petromyzontidae</taxon>
        <taxon>Petromyzon</taxon>
    </lineage>
</organism>
<evidence type="ECO:0000256" key="10">
    <source>
        <dbReference type="ARBA" id="ARBA00023157"/>
    </source>
</evidence>
<evidence type="ECO:0000256" key="5">
    <source>
        <dbReference type="ARBA" id="ARBA00022690"/>
    </source>
</evidence>
<feature type="domain" description="Kazal-like" evidence="16">
    <location>
        <begin position="653"/>
        <end position="699"/>
    </location>
</feature>
<name>A0AAJ7TLN8_PETMA</name>
<keyword evidence="4" id="KW-0879">Wnt signaling pathway</keyword>
<evidence type="ECO:0000256" key="15">
    <source>
        <dbReference type="SAM" id="SignalP"/>
    </source>
</evidence>
<evidence type="ECO:0000256" key="12">
    <source>
        <dbReference type="ARBA" id="ARBA00023288"/>
    </source>
</evidence>
<dbReference type="Pfam" id="PF22961">
    <property type="entry name" value="RECK-like_N"/>
    <property type="match status" value="1"/>
</dbReference>
<evidence type="ECO:0000313" key="17">
    <source>
        <dbReference type="Proteomes" id="UP001318040"/>
    </source>
</evidence>
<dbReference type="SUPFAM" id="SSF100895">
    <property type="entry name" value="Kazal-type serine protease inhibitors"/>
    <property type="match status" value="2"/>
</dbReference>
<keyword evidence="9" id="KW-0472">Membrane</keyword>
<evidence type="ECO:0000259" key="16">
    <source>
        <dbReference type="PROSITE" id="PS51465"/>
    </source>
</evidence>
<evidence type="ECO:0000256" key="2">
    <source>
        <dbReference type="ARBA" id="ARBA00022475"/>
    </source>
</evidence>
<dbReference type="GO" id="GO:0005886">
    <property type="term" value="C:plasma membrane"/>
    <property type="evidence" value="ECO:0007669"/>
    <property type="project" value="UniProtKB-SubCell"/>
</dbReference>
<dbReference type="InterPro" id="IPR036058">
    <property type="entry name" value="Kazal_dom_sf"/>
</dbReference>
<dbReference type="GO" id="GO:0016055">
    <property type="term" value="P:Wnt signaling pathway"/>
    <property type="evidence" value="ECO:0007669"/>
    <property type="project" value="UniProtKB-KW"/>
</dbReference>
<dbReference type="GO" id="GO:0001955">
    <property type="term" value="P:blood vessel maturation"/>
    <property type="evidence" value="ECO:0007669"/>
    <property type="project" value="TreeGrafter"/>
</dbReference>
<dbReference type="InterPro" id="IPR056978">
    <property type="entry name" value="CC4_RECK"/>
</dbReference>
<dbReference type="GO" id="GO:0030198">
    <property type="term" value="P:extracellular matrix organization"/>
    <property type="evidence" value="ECO:0007669"/>
    <property type="project" value="TreeGrafter"/>
</dbReference>
<keyword evidence="8" id="KW-0722">Serine protease inhibitor</keyword>
<dbReference type="Pfam" id="PF07648">
    <property type="entry name" value="Kazal_2"/>
    <property type="match status" value="2"/>
</dbReference>
<dbReference type="AlphaFoldDB" id="A0AAJ7TLN8"/>
<dbReference type="Proteomes" id="UP001318040">
    <property type="component" value="Chromosome 2"/>
</dbReference>
<keyword evidence="11" id="KW-0325">Glycoprotein</keyword>
<reference evidence="18" key="1">
    <citation type="submission" date="2025-08" db="UniProtKB">
        <authorList>
            <consortium name="RefSeq"/>
        </authorList>
    </citation>
    <scope>IDENTIFICATION</scope>
    <source>
        <tissue evidence="18">Sperm</tissue>
    </source>
</reference>
<dbReference type="InterPro" id="IPR056976">
    <property type="entry name" value="EGF1_RECK"/>
</dbReference>
<dbReference type="PROSITE" id="PS00282">
    <property type="entry name" value="KAZAL_1"/>
    <property type="match status" value="1"/>
</dbReference>
<dbReference type="GeneID" id="116948067"/>
<dbReference type="InterPro" id="IPR055110">
    <property type="entry name" value="RECK-like_N"/>
</dbReference>
<comment type="subcellular location">
    <subcellularLocation>
        <location evidence="1">Cell membrane</location>
        <topology evidence="1">Lipid-anchor</topology>
        <topology evidence="1">GPI-anchor</topology>
    </subcellularLocation>
</comment>
<feature type="chain" id="PRO_5042473926" description="Reversion-inducing cysteine-rich protein with Kazal motifs" evidence="15">
    <location>
        <begin position="24"/>
        <end position="998"/>
    </location>
</feature>
<sequence>MGAYPGMIAVFLLVYSRIAAVRCQDAACCYQAREYPICREACEQLTSTKSDSRLRHLLHRLPGYCPDSMIGFWDCINSTLPGVQRKPEGWVGLGCCELAIANECRRACRQASAKSGISSQCRKEYETALYNCVNRNEMGSLCCSHAGRHTNCREYCQAIFRTDSAPTPNQIRTVENYCSVASPAVVRCFDNYTQSYPARNPLDSLHCCERAADSKCEEACRRVLVTIASEQEMVEGLIEGCGRQPLPQDPLWQCFLEGADTGGGRRRAGGGGGAQDAASSPTGLDGAKLQCCSRANSPHCRDLCVGLFSMSWGSAQSWQEFERECEYRLQEPSMMGCLADVREPCQLGCRDLNYCTNFNNRPTELFRGCNAQADQGALNDIRLWERGTIQMPFLIIPVKDIRRCQPETWKAIACVLQVKPCLGSSPVAIICRSDCVDILEQCGDMDRFPAGHSADTICDILSPTDEPEQCIPLSRYLTPGSINNGGGGSGGGGKGWGPGASGNGGVLSGVSSEEVVHPCNPNPCPTSHLCEVNRKGCTPGQDCLPYLCVPGCKLGEASDFLVRKDSMVRVPVASGEVGCYRLCSCGTSGRLEDCAETPCLDTRSCIVGGQRKSHGTHFRVDCNICSCFSGELSCSVRQCLSGESSEEDRRRFTGSSLPCNCADQFVPVCAINGRTYPNACIARCTGLQDSEIEYGTCATRDPCSPSPCPSGQRCVPTRRVCLSSLEQFSCEQFECLSRQPACEGQPQEPACDTTNTEHPSLCALYVRGRSLAYTGPCQSMCGPPSRLVCGHDGESYASVCTAYSERVAVDYAGPCQAVGLLSHHVASPECDAVACPALPVASCKPITPPGACCPICAGMMRILWSKEQVDILARTANRGPITVSDIVHGLRLHVSVPQCDVFGYLSIEADIIILVLPVDLKPTALQIEACSKEAEKIGVLINSGSPVLVSHVPLSALTNAQVYVSTGGVSGVSPRPTGPSFVLLLGVLMVTCHRVLCF</sequence>
<evidence type="ECO:0000256" key="8">
    <source>
        <dbReference type="ARBA" id="ARBA00022900"/>
    </source>
</evidence>
<keyword evidence="10" id="KW-1015">Disulfide bond</keyword>
<dbReference type="InterPro" id="IPR055134">
    <property type="entry name" value="EGF2_RECK_dom"/>
</dbReference>
<dbReference type="CTD" id="8434"/>
<evidence type="ECO:0000256" key="7">
    <source>
        <dbReference type="ARBA" id="ARBA00022737"/>
    </source>
</evidence>
<protein>
    <recommendedName>
        <fullName evidence="14">Reversion-inducing cysteine-rich protein with Kazal motifs</fullName>
    </recommendedName>
</protein>
<dbReference type="InterPro" id="IPR056979">
    <property type="entry name" value="FZ_RECK"/>
</dbReference>
<evidence type="ECO:0000256" key="9">
    <source>
        <dbReference type="ARBA" id="ARBA00023136"/>
    </source>
</evidence>
<evidence type="ECO:0000313" key="18">
    <source>
        <dbReference type="RefSeq" id="XP_032820273.1"/>
    </source>
</evidence>
<dbReference type="FunFam" id="3.30.60.30:FF:000011">
    <property type="entry name" value="reversion-inducing cysteine-rich protein with Kazal motifs isoform X1"/>
    <property type="match status" value="1"/>
</dbReference>
<proteinExistence type="inferred from homology"/>
<dbReference type="InterPro" id="IPR039016">
    <property type="entry name" value="RECK"/>
</dbReference>
<evidence type="ECO:0000256" key="11">
    <source>
        <dbReference type="ARBA" id="ARBA00023180"/>
    </source>
</evidence>
<keyword evidence="12" id="KW-0449">Lipoprotein</keyword>
<keyword evidence="6 15" id="KW-0732">Signal</keyword>
<evidence type="ECO:0000256" key="13">
    <source>
        <dbReference type="ARBA" id="ARBA00061636"/>
    </source>
</evidence>
<evidence type="ECO:0000256" key="1">
    <source>
        <dbReference type="ARBA" id="ARBA00004609"/>
    </source>
</evidence>
<evidence type="ECO:0000256" key="4">
    <source>
        <dbReference type="ARBA" id="ARBA00022687"/>
    </source>
</evidence>
<comment type="similarity">
    <text evidence="13">Belongs to the RECK family.</text>
</comment>
<dbReference type="PANTHER" id="PTHR13487:SF3">
    <property type="entry name" value="REVERSION-INDUCING CYSTEINE-RICH PROTEIN WITH KAZAL MOTIFS"/>
    <property type="match status" value="1"/>
</dbReference>
<keyword evidence="7" id="KW-0677">Repeat</keyword>
<dbReference type="Gene3D" id="3.30.60.30">
    <property type="match status" value="1"/>
</dbReference>
<dbReference type="Pfam" id="PF25027">
    <property type="entry name" value="EGF1_RECK"/>
    <property type="match status" value="1"/>
</dbReference>
<keyword evidence="2" id="KW-1003">Cell membrane</keyword>
<feature type="signal peptide" evidence="15">
    <location>
        <begin position="1"/>
        <end position="23"/>
    </location>
</feature>
<evidence type="ECO:0000256" key="3">
    <source>
        <dbReference type="ARBA" id="ARBA00022622"/>
    </source>
</evidence>
<evidence type="ECO:0000256" key="14">
    <source>
        <dbReference type="ARBA" id="ARBA00073829"/>
    </source>
</evidence>
<dbReference type="PANTHER" id="PTHR13487">
    <property type="entry name" value="SERINE PROTEASE INHIBITOR"/>
    <property type="match status" value="1"/>
</dbReference>
<dbReference type="KEGG" id="pmrn:116948067"/>
<dbReference type="SMART" id="SM00280">
    <property type="entry name" value="KAZAL"/>
    <property type="match status" value="2"/>
</dbReference>
<dbReference type="RefSeq" id="XP_032820273.1">
    <property type="nucleotide sequence ID" value="XM_032964382.1"/>
</dbReference>
<dbReference type="Pfam" id="PF22955">
    <property type="entry name" value="EGF2_RECK"/>
    <property type="match status" value="1"/>
</dbReference>
<dbReference type="GO" id="GO:0002040">
    <property type="term" value="P:sprouting angiogenesis"/>
    <property type="evidence" value="ECO:0007669"/>
    <property type="project" value="TreeGrafter"/>
</dbReference>
<keyword evidence="3" id="KW-0336">GPI-anchor</keyword>
<dbReference type="InterPro" id="IPR002350">
    <property type="entry name" value="Kazal_dom"/>
</dbReference>
<keyword evidence="5" id="KW-0646">Protease inhibitor</keyword>
<dbReference type="GO" id="GO:0098552">
    <property type="term" value="C:side of membrane"/>
    <property type="evidence" value="ECO:0007669"/>
    <property type="project" value="UniProtKB-KW"/>
</dbReference>
<keyword evidence="17" id="KW-1185">Reference proteome</keyword>
<dbReference type="InterPro" id="IPR056977">
    <property type="entry name" value="FnI_RECK"/>
</dbReference>
<gene>
    <name evidence="18" type="primary">RECK</name>
</gene>
<dbReference type="PROSITE" id="PS51465">
    <property type="entry name" value="KAZAL_2"/>
    <property type="match status" value="1"/>
</dbReference>
<accession>A0AAJ7TLN8</accession>
<dbReference type="Pfam" id="PF23298">
    <property type="entry name" value="FZ_RECK"/>
    <property type="match status" value="1"/>
</dbReference>
<evidence type="ECO:0000256" key="6">
    <source>
        <dbReference type="ARBA" id="ARBA00022729"/>
    </source>
</evidence>
<dbReference type="Pfam" id="PF23332">
    <property type="entry name" value="CC4_RECK"/>
    <property type="match status" value="2"/>
</dbReference>
<dbReference type="GO" id="GO:0004867">
    <property type="term" value="F:serine-type endopeptidase inhibitor activity"/>
    <property type="evidence" value="ECO:0007669"/>
    <property type="project" value="UniProtKB-KW"/>
</dbReference>
<dbReference type="GO" id="GO:0008191">
    <property type="term" value="F:metalloendopeptidase inhibitor activity"/>
    <property type="evidence" value="ECO:0007669"/>
    <property type="project" value="InterPro"/>
</dbReference>
<dbReference type="Pfam" id="PF25028">
    <property type="entry name" value="FnI_RECK"/>
    <property type="match status" value="1"/>
</dbReference>